<reference evidence="1 2" key="1">
    <citation type="submission" date="2021-01" db="EMBL/GenBank/DDBJ databases">
        <title>Whole genome shotgun sequence of Asanoa siamensis NBRC 107932.</title>
        <authorList>
            <person name="Komaki H."/>
            <person name="Tamura T."/>
        </authorList>
    </citation>
    <scope>NUCLEOTIDE SEQUENCE [LARGE SCALE GENOMIC DNA]</scope>
    <source>
        <strain evidence="1 2">NBRC 107932</strain>
    </source>
</reference>
<comment type="caution">
    <text evidence="1">The sequence shown here is derived from an EMBL/GenBank/DDBJ whole genome shotgun (WGS) entry which is preliminary data.</text>
</comment>
<evidence type="ECO:0008006" key="3">
    <source>
        <dbReference type="Google" id="ProtNLM"/>
    </source>
</evidence>
<gene>
    <name evidence="1" type="ORF">Asi02nite_53540</name>
</gene>
<keyword evidence="2" id="KW-1185">Reference proteome</keyword>
<dbReference type="RefSeq" id="WP_203716677.1">
    <property type="nucleotide sequence ID" value="NZ_BONE01000049.1"/>
</dbReference>
<sequence>MATYLITHEVDDVEAWKASSRREEVFGPLGIRVRPFVDPAGSNRVGLIAEIPDMMAFQAFMRSDEAAAAMRHDGVRPDTLVVLGEG</sequence>
<organism evidence="1 2">
    <name type="scientific">Asanoa siamensis</name>
    <dbReference type="NCBI Taxonomy" id="926357"/>
    <lineage>
        <taxon>Bacteria</taxon>
        <taxon>Bacillati</taxon>
        <taxon>Actinomycetota</taxon>
        <taxon>Actinomycetes</taxon>
        <taxon>Micromonosporales</taxon>
        <taxon>Micromonosporaceae</taxon>
        <taxon>Asanoa</taxon>
    </lineage>
</organism>
<proteinExistence type="predicted"/>
<protein>
    <recommendedName>
        <fullName evidence="3">Cyclase</fullName>
    </recommendedName>
</protein>
<dbReference type="EMBL" id="BONE01000049">
    <property type="protein sequence ID" value="GIF75836.1"/>
    <property type="molecule type" value="Genomic_DNA"/>
</dbReference>
<dbReference type="Proteomes" id="UP000604117">
    <property type="component" value="Unassembled WGS sequence"/>
</dbReference>
<evidence type="ECO:0000313" key="1">
    <source>
        <dbReference type="EMBL" id="GIF75836.1"/>
    </source>
</evidence>
<evidence type="ECO:0000313" key="2">
    <source>
        <dbReference type="Proteomes" id="UP000604117"/>
    </source>
</evidence>
<name>A0ABQ4CX22_9ACTN</name>
<accession>A0ABQ4CX22</accession>